<keyword evidence="1" id="KW-0472">Membrane</keyword>
<keyword evidence="1" id="KW-0812">Transmembrane</keyword>
<evidence type="ECO:0000313" key="2">
    <source>
        <dbReference type="EMBL" id="MEL1244994.1"/>
    </source>
</evidence>
<comment type="caution">
    <text evidence="2">The sequence shown here is derived from an EMBL/GenBank/DDBJ whole genome shotgun (WGS) entry which is preliminary data.</text>
</comment>
<feature type="transmembrane region" description="Helical" evidence="1">
    <location>
        <begin position="60"/>
        <end position="80"/>
    </location>
</feature>
<feature type="transmembrane region" description="Helical" evidence="1">
    <location>
        <begin position="7"/>
        <end position="25"/>
    </location>
</feature>
<dbReference type="Proteomes" id="UP001464555">
    <property type="component" value="Unassembled WGS sequence"/>
</dbReference>
<dbReference type="EMBL" id="JBBYHR010000006">
    <property type="protein sequence ID" value="MEL1244994.1"/>
    <property type="molecule type" value="Genomic_DNA"/>
</dbReference>
<feature type="transmembrane region" description="Helical" evidence="1">
    <location>
        <begin position="92"/>
        <end position="110"/>
    </location>
</feature>
<reference evidence="2 3" key="1">
    <citation type="submission" date="2024-04" db="EMBL/GenBank/DDBJ databases">
        <title>Flavobacterium sp. DGU11 16S ribosomal RNA gene Genome sequencing and assembly.</title>
        <authorList>
            <person name="Park S."/>
        </authorList>
    </citation>
    <scope>NUCLEOTIDE SEQUENCE [LARGE SCALE GENOMIC DNA]</scope>
    <source>
        <strain evidence="2 3">DGU11</strain>
    </source>
</reference>
<evidence type="ECO:0008006" key="4">
    <source>
        <dbReference type="Google" id="ProtNLM"/>
    </source>
</evidence>
<keyword evidence="1" id="KW-1133">Transmembrane helix</keyword>
<feature type="transmembrane region" description="Helical" evidence="1">
    <location>
        <begin position="130"/>
        <end position="147"/>
    </location>
</feature>
<keyword evidence="3" id="KW-1185">Reference proteome</keyword>
<evidence type="ECO:0000256" key="1">
    <source>
        <dbReference type="SAM" id="Phobius"/>
    </source>
</evidence>
<gene>
    <name evidence="2" type="ORF">AAEO56_12020</name>
</gene>
<proteinExistence type="predicted"/>
<name>A0ABU9HXX8_9FLAO</name>
<organism evidence="2 3">
    <name type="scientific">Flavobacterium arundinis</name>
    <dbReference type="NCBI Taxonomy" id="3139143"/>
    <lineage>
        <taxon>Bacteria</taxon>
        <taxon>Pseudomonadati</taxon>
        <taxon>Bacteroidota</taxon>
        <taxon>Flavobacteriia</taxon>
        <taxon>Flavobacteriales</taxon>
        <taxon>Flavobacteriaceae</taxon>
        <taxon>Flavobacterium</taxon>
    </lineage>
</organism>
<accession>A0ABU9HXX8</accession>
<sequence length="157" mass="17631">MNTIGKIIVAGVVGTTFMTMFSYLISKKAKEQYREPELLNTLIDRSKSLPSAPNKEVHPAGWAAHYAIGILFVMSYRIFWKKSLTKPTLVKTLLIGAASGTVGIVSWKIFFSEHDNPPQNDRQGYYRQLFIAHIIFGASSILTYKLMSADKALMLKE</sequence>
<evidence type="ECO:0000313" key="3">
    <source>
        <dbReference type="Proteomes" id="UP001464555"/>
    </source>
</evidence>
<protein>
    <recommendedName>
        <fullName evidence="4">DUF2938 domain-containing protein</fullName>
    </recommendedName>
</protein>
<dbReference type="RefSeq" id="WP_341697309.1">
    <property type="nucleotide sequence ID" value="NZ_JBBYHR010000006.1"/>
</dbReference>